<dbReference type="GO" id="GO:0005267">
    <property type="term" value="F:potassium channel activity"/>
    <property type="evidence" value="ECO:0007669"/>
    <property type="project" value="UniProtKB-KW"/>
</dbReference>
<evidence type="ECO:0000256" key="11">
    <source>
        <dbReference type="SAM" id="MobiDB-lite"/>
    </source>
</evidence>
<feature type="region of interest" description="Disordered" evidence="11">
    <location>
        <begin position="530"/>
        <end position="549"/>
    </location>
</feature>
<keyword evidence="9 12" id="KW-0472">Membrane</keyword>
<dbReference type="EMBL" id="BSXW01000072">
    <property type="protein sequence ID" value="GMF11311.1"/>
    <property type="molecule type" value="Genomic_DNA"/>
</dbReference>
<dbReference type="AlphaFoldDB" id="A0A9W6TGG7"/>
<proteinExistence type="predicted"/>
<feature type="region of interest" description="Disordered" evidence="11">
    <location>
        <begin position="457"/>
        <end position="486"/>
    </location>
</feature>
<keyword evidence="4 12" id="KW-0812">Transmembrane</keyword>
<sequence>MRMPNFSSTTHCYGDITPRTGLGHVFVIVVIIGIFTIVPAEVNKLNTLAKQSNPWDKEVVVKSSGHVIVSGYNLSANTVLEFLQEFYHPSRGSIHLDVVFVSDESPSSELLCILEKQNRTNVGVLKPTSDIGFIIARTASDVIRIVTSYGYWEGNSDGDQRASSSLITSSVRVSSDTLWRRRSPRHRFQPTTRSASVRNIRLELAADNQFERPAVMVEGTINETLSSSSSSFPASSGPPEQIKKAPPIRINRTLSMPSVVNSPSSGSSLYAAILLKDEQKIEAVFERDHYRSHVKGHSDHYVICSRSLSDAVSIATFLRRYARQENKCKMLNSERDHSADNVRIVFLLAYKPTAKDLLIAAGESSADLLRSVLVIAGSPARSNDLIRVEAAKARRLVILPLDKSISGEGDELASTYEVSEFGLRGQTSWTDDERMADFGVVCSLLAVEIMKQGLSGNISPRMRRHQSSRLESDSKASPTRATFKRELEQGLPLESVKLRAMGRFPGLDPGIFRENSDTIDAALQQHDNQPFQAHRRKPTASGALPSNQPQNTLSVLHYASNAKLCRPCDEAVQDEFPSLTPSFAGGSVFLASLLNRIVCQAFYNPYITDVIEALANGSGSIKSTKRLAGASREAPSSSNASGIPHRRLFNTDLEDEFVDGPFIDVFLDYISKEMLVIGIFRQTNSDLENLLPFVYTCPSPSTIMHSKDRLFVLG</sequence>
<evidence type="ECO:0000256" key="7">
    <source>
        <dbReference type="ARBA" id="ARBA00022989"/>
    </source>
</evidence>
<keyword evidence="5" id="KW-0631">Potassium channel</keyword>
<evidence type="ECO:0000256" key="6">
    <source>
        <dbReference type="ARBA" id="ARBA00022958"/>
    </source>
</evidence>
<evidence type="ECO:0000256" key="5">
    <source>
        <dbReference type="ARBA" id="ARBA00022826"/>
    </source>
</evidence>
<dbReference type="PANTHER" id="PTHR10027">
    <property type="entry name" value="CALCIUM-ACTIVATED POTASSIUM CHANNEL ALPHA CHAIN"/>
    <property type="match status" value="1"/>
</dbReference>
<keyword evidence="3" id="KW-0633">Potassium transport</keyword>
<organism evidence="13 14">
    <name type="scientific">Phytophthora lilii</name>
    <dbReference type="NCBI Taxonomy" id="2077276"/>
    <lineage>
        <taxon>Eukaryota</taxon>
        <taxon>Sar</taxon>
        <taxon>Stramenopiles</taxon>
        <taxon>Oomycota</taxon>
        <taxon>Peronosporomycetes</taxon>
        <taxon>Peronosporales</taxon>
        <taxon>Peronosporaceae</taxon>
        <taxon>Phytophthora</taxon>
    </lineage>
</organism>
<feature type="transmembrane region" description="Helical" evidence="12">
    <location>
        <begin position="21"/>
        <end position="40"/>
    </location>
</feature>
<dbReference type="SUPFAM" id="SSF81324">
    <property type="entry name" value="Voltage-gated potassium channels"/>
    <property type="match status" value="1"/>
</dbReference>
<comment type="caution">
    <text evidence="13">The sequence shown here is derived from an EMBL/GenBank/DDBJ whole genome shotgun (WGS) entry which is preliminary data.</text>
</comment>
<keyword evidence="8" id="KW-0406">Ion transport</keyword>
<keyword evidence="7 12" id="KW-1133">Transmembrane helix</keyword>
<gene>
    <name evidence="13" type="ORF">Plil01_000202700</name>
</gene>
<dbReference type="GO" id="GO:0016020">
    <property type="term" value="C:membrane"/>
    <property type="evidence" value="ECO:0007669"/>
    <property type="project" value="UniProtKB-SubCell"/>
</dbReference>
<keyword evidence="14" id="KW-1185">Reference proteome</keyword>
<evidence type="ECO:0000256" key="10">
    <source>
        <dbReference type="ARBA" id="ARBA00023303"/>
    </source>
</evidence>
<accession>A0A9W6TGG7</accession>
<evidence type="ECO:0000256" key="4">
    <source>
        <dbReference type="ARBA" id="ARBA00022692"/>
    </source>
</evidence>
<dbReference type="OrthoDB" id="69720at2759"/>
<evidence type="ECO:0000256" key="2">
    <source>
        <dbReference type="ARBA" id="ARBA00022448"/>
    </source>
</evidence>
<protein>
    <submittedName>
        <fullName evidence="13">Unnamed protein product</fullName>
    </submittedName>
</protein>
<evidence type="ECO:0000256" key="1">
    <source>
        <dbReference type="ARBA" id="ARBA00004141"/>
    </source>
</evidence>
<name>A0A9W6TGG7_9STRA</name>
<keyword evidence="6" id="KW-0630">Potassium</keyword>
<keyword evidence="2" id="KW-0813">Transport</keyword>
<evidence type="ECO:0000313" key="14">
    <source>
        <dbReference type="Proteomes" id="UP001165083"/>
    </source>
</evidence>
<evidence type="ECO:0000256" key="8">
    <source>
        <dbReference type="ARBA" id="ARBA00023065"/>
    </source>
</evidence>
<reference evidence="13" key="1">
    <citation type="submission" date="2023-04" db="EMBL/GenBank/DDBJ databases">
        <title>Phytophthora lilii NBRC 32176.</title>
        <authorList>
            <person name="Ichikawa N."/>
            <person name="Sato H."/>
            <person name="Tonouchi N."/>
        </authorList>
    </citation>
    <scope>NUCLEOTIDE SEQUENCE</scope>
    <source>
        <strain evidence="13">NBRC 32176</strain>
    </source>
</reference>
<dbReference type="PANTHER" id="PTHR10027:SF10">
    <property type="entry name" value="SLOWPOKE 2, ISOFORM D"/>
    <property type="match status" value="1"/>
</dbReference>
<keyword evidence="10" id="KW-0407">Ion channel</keyword>
<dbReference type="Proteomes" id="UP001165083">
    <property type="component" value="Unassembled WGS sequence"/>
</dbReference>
<evidence type="ECO:0000256" key="9">
    <source>
        <dbReference type="ARBA" id="ARBA00023136"/>
    </source>
</evidence>
<dbReference type="InterPro" id="IPR047871">
    <property type="entry name" value="K_chnl_Slo-like"/>
</dbReference>
<comment type="subcellular location">
    <subcellularLocation>
        <location evidence="1">Membrane</location>
        <topology evidence="1">Multi-pass membrane protein</topology>
    </subcellularLocation>
</comment>
<evidence type="ECO:0000256" key="12">
    <source>
        <dbReference type="SAM" id="Phobius"/>
    </source>
</evidence>
<evidence type="ECO:0000313" key="13">
    <source>
        <dbReference type="EMBL" id="GMF11311.1"/>
    </source>
</evidence>
<evidence type="ECO:0000256" key="3">
    <source>
        <dbReference type="ARBA" id="ARBA00022538"/>
    </source>
</evidence>